<proteinExistence type="predicted"/>
<dbReference type="AlphaFoldDB" id="A0A1D3D543"/>
<evidence type="ECO:0000313" key="3">
    <source>
        <dbReference type="Proteomes" id="UP000095192"/>
    </source>
</evidence>
<dbReference type="VEuPathDB" id="ToxoDB:cyc_00140"/>
<dbReference type="InParanoid" id="A0A1D3D543"/>
<reference evidence="2 3" key="1">
    <citation type="journal article" date="2016" name="BMC Genomics">
        <title>Comparative genomics reveals Cyclospora cayetanensis possesses coccidia-like metabolism and invasion components but unique surface antigens.</title>
        <authorList>
            <person name="Liu S."/>
            <person name="Wang L."/>
            <person name="Zheng H."/>
            <person name="Xu Z."/>
            <person name="Roellig D.M."/>
            <person name="Li N."/>
            <person name="Frace M.A."/>
            <person name="Tang K."/>
            <person name="Arrowood M.J."/>
            <person name="Moss D.M."/>
            <person name="Zhang L."/>
            <person name="Feng Y."/>
            <person name="Xiao L."/>
        </authorList>
    </citation>
    <scope>NUCLEOTIDE SEQUENCE [LARGE SCALE GENOMIC DNA]</scope>
    <source>
        <strain evidence="2 3">CHN_HEN01</strain>
    </source>
</reference>
<gene>
    <name evidence="2" type="ORF">cyc_00140</name>
</gene>
<evidence type="ECO:0000313" key="2">
    <source>
        <dbReference type="EMBL" id="OEH78567.1"/>
    </source>
</evidence>
<evidence type="ECO:0000256" key="1">
    <source>
        <dbReference type="SAM" id="MobiDB-lite"/>
    </source>
</evidence>
<accession>A0A1D3D543</accession>
<dbReference type="FunCoup" id="A0A1D3D543">
    <property type="interactions" value="425"/>
</dbReference>
<dbReference type="Proteomes" id="UP000095192">
    <property type="component" value="Unassembled WGS sequence"/>
</dbReference>
<dbReference type="GO" id="GO:0003743">
    <property type="term" value="F:translation initiation factor activity"/>
    <property type="evidence" value="ECO:0007669"/>
    <property type="project" value="UniProtKB-KW"/>
</dbReference>
<sequence>MPFEYCEFSGAACAKQEEQQDAPNEGMVQQPAHEKQLSDEFQEKAAISNAKRGAGKTVGAKPHPFASVLMMRHCGISDVLGDVEETVAAFLLKNFEIPEDKVVFLPEK</sequence>
<keyword evidence="3" id="KW-1185">Reference proteome</keyword>
<name>A0A1D3D543_9EIME</name>
<protein>
    <submittedName>
        <fullName evidence="2">Translation initiation factor sui1 domain-containing protein</fullName>
    </submittedName>
</protein>
<comment type="caution">
    <text evidence="2">The sequence shown here is derived from an EMBL/GenBank/DDBJ whole genome shotgun (WGS) entry which is preliminary data.</text>
</comment>
<dbReference type="VEuPathDB" id="ToxoDB:LOC34617359"/>
<keyword evidence="2" id="KW-0396">Initiation factor</keyword>
<feature type="region of interest" description="Disordered" evidence="1">
    <location>
        <begin position="16"/>
        <end position="40"/>
    </location>
</feature>
<keyword evidence="2" id="KW-0648">Protein biosynthesis</keyword>
<dbReference type="EMBL" id="JROU02000691">
    <property type="protein sequence ID" value="OEH78567.1"/>
    <property type="molecule type" value="Genomic_DNA"/>
</dbReference>
<organism evidence="2 3">
    <name type="scientific">Cyclospora cayetanensis</name>
    <dbReference type="NCBI Taxonomy" id="88456"/>
    <lineage>
        <taxon>Eukaryota</taxon>
        <taxon>Sar</taxon>
        <taxon>Alveolata</taxon>
        <taxon>Apicomplexa</taxon>
        <taxon>Conoidasida</taxon>
        <taxon>Coccidia</taxon>
        <taxon>Eucoccidiorida</taxon>
        <taxon>Eimeriorina</taxon>
        <taxon>Eimeriidae</taxon>
        <taxon>Cyclospora</taxon>
    </lineage>
</organism>